<dbReference type="Proteomes" id="UP001596395">
    <property type="component" value="Unassembled WGS sequence"/>
</dbReference>
<dbReference type="EMBL" id="JBHSXN010000002">
    <property type="protein sequence ID" value="MFC6953729.1"/>
    <property type="molecule type" value="Genomic_DNA"/>
</dbReference>
<gene>
    <name evidence="1" type="ORF">ACFQGB_12720</name>
</gene>
<evidence type="ECO:0008006" key="3">
    <source>
        <dbReference type="Google" id="ProtNLM"/>
    </source>
</evidence>
<accession>A0ABD5VDY5</accession>
<protein>
    <recommendedName>
        <fullName evidence="3">DNA primase small subunit</fullName>
    </recommendedName>
</protein>
<sequence>MTDRDLIRQASEVWAPDFPRQTVDASKRQFAVNTRDELVDALVAVNGKNAGFVSVYSFPRGHSRDRNIPEVNTLMFDLDVPDAKEYRPGDVAAWRRDQSNLLARVRMIARFLIDAGADQYWRGSLSGFKGVHLYLDFPAINPDEGSYNQFKAGLGRYADEFLAFLESETSVSIRDWVDVDSSDLGRLTRHPNTVHTGATAFFNDERYCVPVSLRELATITPDEYEKLTSEPRPLPDEYHRVESERAGQIITQYVRTASVGGSSGRPSMSSTRTLSLNEYENEVANHKIKTKEDVAFVTAHKPCVFAYFERDGDQFEYGHASHKFEVFVIDELVDAHVPVEVIVDLFREIPGFNEDETRSRIADVIAANWARRFNCETIWAEAPMFCLGEVCGLYDPQHPIA</sequence>
<evidence type="ECO:0000313" key="1">
    <source>
        <dbReference type="EMBL" id="MFC6953729.1"/>
    </source>
</evidence>
<name>A0ABD5VDY5_9EURY</name>
<evidence type="ECO:0000313" key="2">
    <source>
        <dbReference type="Proteomes" id="UP001596395"/>
    </source>
</evidence>
<dbReference type="AlphaFoldDB" id="A0ABD5VDY5"/>
<dbReference type="SUPFAM" id="SSF56747">
    <property type="entry name" value="Prim-pol domain"/>
    <property type="match status" value="1"/>
</dbReference>
<keyword evidence="2" id="KW-1185">Reference proteome</keyword>
<dbReference type="RefSeq" id="WP_336350682.1">
    <property type="nucleotide sequence ID" value="NZ_JAZAQL010000002.1"/>
</dbReference>
<organism evidence="1 2">
    <name type="scientific">Halorubellus litoreus</name>
    <dbReference type="NCBI Taxonomy" id="755308"/>
    <lineage>
        <taxon>Archaea</taxon>
        <taxon>Methanobacteriati</taxon>
        <taxon>Methanobacteriota</taxon>
        <taxon>Stenosarchaea group</taxon>
        <taxon>Halobacteria</taxon>
        <taxon>Halobacteriales</taxon>
        <taxon>Halorubellaceae</taxon>
        <taxon>Halorubellus</taxon>
    </lineage>
</organism>
<comment type="caution">
    <text evidence="1">The sequence shown here is derived from an EMBL/GenBank/DDBJ whole genome shotgun (WGS) entry which is preliminary data.</text>
</comment>
<reference evidence="1 2" key="1">
    <citation type="journal article" date="2019" name="Int. J. Syst. Evol. Microbiol.">
        <title>The Global Catalogue of Microorganisms (GCM) 10K type strain sequencing project: providing services to taxonomists for standard genome sequencing and annotation.</title>
        <authorList>
            <consortium name="The Broad Institute Genomics Platform"/>
            <consortium name="The Broad Institute Genome Sequencing Center for Infectious Disease"/>
            <person name="Wu L."/>
            <person name="Ma J."/>
        </authorList>
    </citation>
    <scope>NUCLEOTIDE SEQUENCE [LARGE SCALE GENOMIC DNA]</scope>
    <source>
        <strain evidence="1 2">GX26</strain>
    </source>
</reference>
<proteinExistence type="predicted"/>